<gene>
    <name evidence="6" type="ORF">RU08_01860</name>
</gene>
<reference evidence="6 7" key="1">
    <citation type="submission" date="2014-12" db="EMBL/GenBank/DDBJ databases">
        <title>16Stimator: statistical estimation of ribosomal gene copy numbers from draft genome assemblies.</title>
        <authorList>
            <person name="Perisin M.A."/>
            <person name="Vetter M."/>
            <person name="Gilbert J.A."/>
            <person name="Bergelson J."/>
        </authorList>
    </citation>
    <scope>NUCLEOTIDE SEQUENCE [LARGE SCALE GENOMIC DNA]</scope>
    <source>
        <strain evidence="6 7">MEJ086</strain>
    </source>
</reference>
<keyword evidence="4" id="KW-0804">Transcription</keyword>
<comment type="caution">
    <text evidence="6">The sequence shown here is derived from an EMBL/GenBank/DDBJ whole genome shotgun (WGS) entry which is preliminary data.</text>
</comment>
<dbReference type="RefSeq" id="WP_042552091.1">
    <property type="nucleotide sequence ID" value="NZ_JXQW01000003.1"/>
</dbReference>
<dbReference type="InterPro" id="IPR005119">
    <property type="entry name" value="LysR_subst-bd"/>
</dbReference>
<dbReference type="CDD" id="cd08422">
    <property type="entry name" value="PBP2_CrgA_like"/>
    <property type="match status" value="1"/>
</dbReference>
<dbReference type="InterPro" id="IPR058163">
    <property type="entry name" value="LysR-type_TF_proteobact-type"/>
</dbReference>
<evidence type="ECO:0000313" key="7">
    <source>
        <dbReference type="Proteomes" id="UP000032068"/>
    </source>
</evidence>
<dbReference type="InterPro" id="IPR036388">
    <property type="entry name" value="WH-like_DNA-bd_sf"/>
</dbReference>
<organism evidence="6 7">
    <name type="scientific">Pseudomonas fulva</name>
    <dbReference type="NCBI Taxonomy" id="47880"/>
    <lineage>
        <taxon>Bacteria</taxon>
        <taxon>Pseudomonadati</taxon>
        <taxon>Pseudomonadota</taxon>
        <taxon>Gammaproteobacteria</taxon>
        <taxon>Pseudomonadales</taxon>
        <taxon>Pseudomonadaceae</taxon>
        <taxon>Pseudomonas</taxon>
    </lineage>
</organism>
<accession>A0A0D0L5B7</accession>
<dbReference type="PANTHER" id="PTHR30537:SF5">
    <property type="entry name" value="HTH-TYPE TRANSCRIPTIONAL ACTIVATOR TTDR-RELATED"/>
    <property type="match status" value="1"/>
</dbReference>
<keyword evidence="2" id="KW-0805">Transcription regulation</keyword>
<dbReference type="InterPro" id="IPR036390">
    <property type="entry name" value="WH_DNA-bd_sf"/>
</dbReference>
<evidence type="ECO:0000256" key="1">
    <source>
        <dbReference type="ARBA" id="ARBA00009437"/>
    </source>
</evidence>
<dbReference type="InterPro" id="IPR000847">
    <property type="entry name" value="LysR_HTH_N"/>
</dbReference>
<feature type="domain" description="HTH lysR-type" evidence="5">
    <location>
        <begin position="1"/>
        <end position="59"/>
    </location>
</feature>
<evidence type="ECO:0000313" key="6">
    <source>
        <dbReference type="EMBL" id="KIQ06162.1"/>
    </source>
</evidence>
<dbReference type="OrthoDB" id="9786526at2"/>
<dbReference type="Proteomes" id="UP000032068">
    <property type="component" value="Unassembled WGS sequence"/>
</dbReference>
<proteinExistence type="inferred from homology"/>
<sequence length="294" mass="32758">MDTFDALRLFVSIAETGNLSAAARRNSVASSTVTLALQQLEEQTGTPLIIRSTRKLTFTHEGEQFLANARRLLIDWSNSIDSIRPECSLRGPIRITATSDFGRLKLVPIIDRFMELHPDIQVTLLLSDGVVDFIENNLDIALRNGPLVDSNLVSRGLIRSQRIICATPGYWQSRGKPEHPEQLVEHNCLLLHRPGVAFSTWPFLVDGKTASIRVSGNRIANDGGVLRSWAMQGYGIMIKNRWEVRRELESGALETALDDFALPHVDLYAVTATSNPSRRVRAMVEFLADQLAND</sequence>
<dbReference type="SUPFAM" id="SSF53850">
    <property type="entry name" value="Periplasmic binding protein-like II"/>
    <property type="match status" value="1"/>
</dbReference>
<dbReference type="PANTHER" id="PTHR30537">
    <property type="entry name" value="HTH-TYPE TRANSCRIPTIONAL REGULATOR"/>
    <property type="match status" value="1"/>
</dbReference>
<keyword evidence="3" id="KW-0238">DNA-binding</keyword>
<dbReference type="PROSITE" id="PS50931">
    <property type="entry name" value="HTH_LYSR"/>
    <property type="match status" value="1"/>
</dbReference>
<dbReference type="FunFam" id="1.10.10.10:FF:000001">
    <property type="entry name" value="LysR family transcriptional regulator"/>
    <property type="match status" value="1"/>
</dbReference>
<dbReference type="SUPFAM" id="SSF46785">
    <property type="entry name" value="Winged helix' DNA-binding domain"/>
    <property type="match status" value="1"/>
</dbReference>
<name>A0A0D0L5B7_9PSED</name>
<evidence type="ECO:0000256" key="3">
    <source>
        <dbReference type="ARBA" id="ARBA00023125"/>
    </source>
</evidence>
<evidence type="ECO:0000256" key="2">
    <source>
        <dbReference type="ARBA" id="ARBA00023015"/>
    </source>
</evidence>
<comment type="similarity">
    <text evidence="1">Belongs to the LysR transcriptional regulatory family.</text>
</comment>
<dbReference type="Pfam" id="PF00126">
    <property type="entry name" value="HTH_1"/>
    <property type="match status" value="1"/>
</dbReference>
<protein>
    <submittedName>
        <fullName evidence="6">LysR family transcriptional regulator</fullName>
    </submittedName>
</protein>
<dbReference type="EMBL" id="JXQW01000003">
    <property type="protein sequence ID" value="KIQ06162.1"/>
    <property type="molecule type" value="Genomic_DNA"/>
</dbReference>
<dbReference type="GO" id="GO:0003677">
    <property type="term" value="F:DNA binding"/>
    <property type="evidence" value="ECO:0007669"/>
    <property type="project" value="UniProtKB-KW"/>
</dbReference>
<dbReference type="GO" id="GO:0003700">
    <property type="term" value="F:DNA-binding transcription factor activity"/>
    <property type="evidence" value="ECO:0007669"/>
    <property type="project" value="InterPro"/>
</dbReference>
<dbReference type="Gene3D" id="1.10.10.10">
    <property type="entry name" value="Winged helix-like DNA-binding domain superfamily/Winged helix DNA-binding domain"/>
    <property type="match status" value="1"/>
</dbReference>
<evidence type="ECO:0000259" key="5">
    <source>
        <dbReference type="PROSITE" id="PS50931"/>
    </source>
</evidence>
<dbReference type="AlphaFoldDB" id="A0A0D0L5B7"/>
<dbReference type="Gene3D" id="3.40.190.290">
    <property type="match status" value="1"/>
</dbReference>
<dbReference type="Pfam" id="PF03466">
    <property type="entry name" value="LysR_substrate"/>
    <property type="match status" value="1"/>
</dbReference>
<evidence type="ECO:0000256" key="4">
    <source>
        <dbReference type="ARBA" id="ARBA00023163"/>
    </source>
</evidence>